<keyword evidence="1" id="KW-1133">Transmembrane helix</keyword>
<dbReference type="InterPro" id="IPR005625">
    <property type="entry name" value="PepSY-ass_TM"/>
</dbReference>
<accession>A0ABT1U9V0</accession>
<keyword evidence="4" id="KW-1185">Reference proteome</keyword>
<dbReference type="InterPro" id="IPR025711">
    <property type="entry name" value="PepSY"/>
</dbReference>
<dbReference type="RefSeq" id="WP_256617056.1">
    <property type="nucleotide sequence ID" value="NZ_JANIBK010000192.1"/>
</dbReference>
<dbReference type="Pfam" id="PF03929">
    <property type="entry name" value="PepSY_TM"/>
    <property type="match status" value="1"/>
</dbReference>
<feature type="domain" description="PepSY" evidence="2">
    <location>
        <begin position="263"/>
        <end position="327"/>
    </location>
</feature>
<comment type="caution">
    <text evidence="3">The sequence shown here is derived from an EMBL/GenBank/DDBJ whole genome shotgun (WGS) entry which is preliminary data.</text>
</comment>
<name>A0ABT1U9V0_9GAMM</name>
<evidence type="ECO:0000256" key="1">
    <source>
        <dbReference type="SAM" id="Phobius"/>
    </source>
</evidence>
<feature type="transmembrane region" description="Helical" evidence="1">
    <location>
        <begin position="356"/>
        <end position="378"/>
    </location>
</feature>
<dbReference type="Pfam" id="PF03413">
    <property type="entry name" value="PepSY"/>
    <property type="match status" value="1"/>
</dbReference>
<proteinExistence type="predicted"/>
<keyword evidence="1" id="KW-0812">Transmembrane</keyword>
<dbReference type="PANTHER" id="PTHR34219:SF3">
    <property type="entry name" value="BLL7967 PROTEIN"/>
    <property type="match status" value="1"/>
</dbReference>
<dbReference type="PANTHER" id="PTHR34219">
    <property type="entry name" value="IRON-REGULATED INNER MEMBRANE PROTEIN-RELATED"/>
    <property type="match status" value="1"/>
</dbReference>
<reference evidence="3 4" key="1">
    <citation type="submission" date="2022-07" db="EMBL/GenBank/DDBJ databases">
        <title>Methylomonas rivi sp. nov., Methylomonas rosea sp. nov., Methylomonas aureus sp. nov. and Methylomonas subterranea sp. nov., four novel methanotrophs isolated from a freshwater creek and the deep terrestrial subsurface.</title>
        <authorList>
            <person name="Abin C."/>
            <person name="Sankaranarayanan K."/>
            <person name="Garner C."/>
            <person name="Sindelar R."/>
            <person name="Kotary K."/>
            <person name="Garner R."/>
            <person name="Barclay S."/>
            <person name="Lawson P."/>
            <person name="Krumholz L."/>
        </authorList>
    </citation>
    <scope>NUCLEOTIDE SEQUENCE [LARGE SCALE GENOMIC DNA]</scope>
    <source>
        <strain evidence="3 4">WSC-6</strain>
    </source>
</reference>
<sequence length="389" mass="44958">MGYQRKSLRQFWLNVHLCIALSFGFIFVIFGLTGSINIFHWELEELDLPEVRHERYEKPLALDSIMEKVRKRHPSRQGQWNLYMPGYERDYLWLWYPKPEEYAGRLFKPFGVVVNPYTGDLVEEHFWGETVWTFVYQLHATLLAARYFEADNARVVAKIVSILGLFFMASILSGLYLWWPSSGRFGQAIRFKRKAGSARLIYDVHKLTGLSCMVVLFLTAFTGFSFRYKDFLKPIVSQFSIVNSIHHQDPKDLKSNPKAGRQPISIKEAIAIADSVFPYAELRWLATPKGLEGVYAVEKKQAGEANSRRPRSKVWIDQYDGRVLAVEDPNLFTAGETFFNLIWPLHNGEALGLPGRIIWCMIGLAPLLLYVTGILRWLQKRQAKRLKSS</sequence>
<dbReference type="Proteomes" id="UP001524586">
    <property type="component" value="Unassembled WGS sequence"/>
</dbReference>
<dbReference type="EMBL" id="JANIBK010000192">
    <property type="protein sequence ID" value="MCQ8130637.1"/>
    <property type="molecule type" value="Genomic_DNA"/>
</dbReference>
<organism evidence="3 4">
    <name type="scientific">Methylomonas rivi</name>
    <dbReference type="NCBI Taxonomy" id="2952226"/>
    <lineage>
        <taxon>Bacteria</taxon>
        <taxon>Pseudomonadati</taxon>
        <taxon>Pseudomonadota</taxon>
        <taxon>Gammaproteobacteria</taxon>
        <taxon>Methylococcales</taxon>
        <taxon>Methylococcaceae</taxon>
        <taxon>Methylomonas</taxon>
    </lineage>
</organism>
<keyword evidence="1" id="KW-0472">Membrane</keyword>
<evidence type="ECO:0000259" key="2">
    <source>
        <dbReference type="Pfam" id="PF03413"/>
    </source>
</evidence>
<feature type="transmembrane region" description="Helical" evidence="1">
    <location>
        <begin position="12"/>
        <end position="39"/>
    </location>
</feature>
<gene>
    <name evidence="3" type="ORF">NP596_19430</name>
</gene>
<evidence type="ECO:0000313" key="3">
    <source>
        <dbReference type="EMBL" id="MCQ8130637.1"/>
    </source>
</evidence>
<protein>
    <submittedName>
        <fullName evidence="3">PepSY domain-containing protein</fullName>
    </submittedName>
</protein>
<feature type="transmembrane region" description="Helical" evidence="1">
    <location>
        <begin position="200"/>
        <end position="224"/>
    </location>
</feature>
<feature type="transmembrane region" description="Helical" evidence="1">
    <location>
        <begin position="155"/>
        <end position="179"/>
    </location>
</feature>
<evidence type="ECO:0000313" key="4">
    <source>
        <dbReference type="Proteomes" id="UP001524586"/>
    </source>
</evidence>